<dbReference type="Proteomes" id="UP001457282">
    <property type="component" value="Unassembled WGS sequence"/>
</dbReference>
<name>A0AAW1Y3E5_RUBAR</name>
<evidence type="ECO:0000313" key="2">
    <source>
        <dbReference type="Proteomes" id="UP001457282"/>
    </source>
</evidence>
<comment type="caution">
    <text evidence="1">The sequence shown here is derived from an EMBL/GenBank/DDBJ whole genome shotgun (WGS) entry which is preliminary data.</text>
</comment>
<organism evidence="1 2">
    <name type="scientific">Rubus argutus</name>
    <name type="common">Southern blackberry</name>
    <dbReference type="NCBI Taxonomy" id="59490"/>
    <lineage>
        <taxon>Eukaryota</taxon>
        <taxon>Viridiplantae</taxon>
        <taxon>Streptophyta</taxon>
        <taxon>Embryophyta</taxon>
        <taxon>Tracheophyta</taxon>
        <taxon>Spermatophyta</taxon>
        <taxon>Magnoliopsida</taxon>
        <taxon>eudicotyledons</taxon>
        <taxon>Gunneridae</taxon>
        <taxon>Pentapetalae</taxon>
        <taxon>rosids</taxon>
        <taxon>fabids</taxon>
        <taxon>Rosales</taxon>
        <taxon>Rosaceae</taxon>
        <taxon>Rosoideae</taxon>
        <taxon>Rosoideae incertae sedis</taxon>
        <taxon>Rubus</taxon>
    </lineage>
</organism>
<keyword evidence="2" id="KW-1185">Reference proteome</keyword>
<protein>
    <submittedName>
        <fullName evidence="1">Uncharacterized protein</fullName>
    </submittedName>
</protein>
<reference evidence="1 2" key="1">
    <citation type="journal article" date="2023" name="G3 (Bethesda)">
        <title>A chromosome-length genome assembly and annotation of blackberry (Rubus argutus, cv. 'Hillquist').</title>
        <authorList>
            <person name="Bruna T."/>
            <person name="Aryal R."/>
            <person name="Dudchenko O."/>
            <person name="Sargent D.J."/>
            <person name="Mead D."/>
            <person name="Buti M."/>
            <person name="Cavallini A."/>
            <person name="Hytonen T."/>
            <person name="Andres J."/>
            <person name="Pham M."/>
            <person name="Weisz D."/>
            <person name="Mascagni F."/>
            <person name="Usai G."/>
            <person name="Natali L."/>
            <person name="Bassil N."/>
            <person name="Fernandez G.E."/>
            <person name="Lomsadze A."/>
            <person name="Armour M."/>
            <person name="Olukolu B."/>
            <person name="Poorten T."/>
            <person name="Britton C."/>
            <person name="Davik J."/>
            <person name="Ashrafi H."/>
            <person name="Aiden E.L."/>
            <person name="Borodovsky M."/>
            <person name="Worthington M."/>
        </authorList>
    </citation>
    <scope>NUCLEOTIDE SEQUENCE [LARGE SCALE GENOMIC DNA]</scope>
    <source>
        <strain evidence="1">PI 553951</strain>
    </source>
</reference>
<accession>A0AAW1Y3E5</accession>
<dbReference type="EMBL" id="JBEDUW010000002">
    <property type="protein sequence ID" value="KAK9943293.1"/>
    <property type="molecule type" value="Genomic_DNA"/>
</dbReference>
<sequence>MPHLCSLCTQAITDAAAPSIVASQSSPCPAVLLCLLQPAAPSSLHNATTPSPPASHPCHKAPLLHPQILSAIPIITILFSLSSLPQISSSKQFTLNINRTPTPLPLFLPASPATQSLCRRAKLRSPPLLPPCFTDAAPNLSSPYQICPVRKLRHRRPKLTATPSRRRPSNQLRPCISAVFSPRAQPASPTAQTATTQLAYPCQIEGAQPSSPTLFPVAAASVQFTYTES</sequence>
<evidence type="ECO:0000313" key="1">
    <source>
        <dbReference type="EMBL" id="KAK9943293.1"/>
    </source>
</evidence>
<gene>
    <name evidence="1" type="ORF">M0R45_008907</name>
</gene>
<dbReference type="AlphaFoldDB" id="A0AAW1Y3E5"/>
<proteinExistence type="predicted"/>